<dbReference type="GO" id="GO:0000139">
    <property type="term" value="C:Golgi membrane"/>
    <property type="evidence" value="ECO:0007669"/>
    <property type="project" value="UniProtKB-SubCell"/>
</dbReference>
<dbReference type="GO" id="GO:0001665">
    <property type="term" value="F:alpha-N-acetylgalactosaminide alpha-2,6-sialyltransferase activity"/>
    <property type="evidence" value="ECO:0007669"/>
    <property type="project" value="UniProtKB-EC"/>
</dbReference>
<evidence type="ECO:0000256" key="3">
    <source>
        <dbReference type="ARBA" id="ARBA00006003"/>
    </source>
</evidence>
<keyword evidence="10 18" id="KW-0472">Membrane</keyword>
<evidence type="ECO:0000256" key="5">
    <source>
        <dbReference type="ARBA" id="ARBA00022679"/>
    </source>
</evidence>
<evidence type="ECO:0000256" key="6">
    <source>
        <dbReference type="ARBA" id="ARBA00022692"/>
    </source>
</evidence>
<evidence type="ECO:0000256" key="16">
    <source>
        <dbReference type="ARBA" id="ARBA00052285"/>
    </source>
</evidence>
<comment type="caution">
    <text evidence="19">The sequence shown here is derived from an EMBL/GenBank/DDBJ whole genome shotgun (WGS) entry which is preliminary data.</text>
</comment>
<dbReference type="STRING" id="84645.A0A498LBE2"/>
<dbReference type="EMBL" id="QBIY01013431">
    <property type="protein sequence ID" value="RXN04653.1"/>
    <property type="molecule type" value="Genomic_DNA"/>
</dbReference>
<comment type="pathway">
    <text evidence="2">Protein modification; protein glycosylation.</text>
</comment>
<gene>
    <name evidence="20" type="ORF">ROHU_030130</name>
    <name evidence="19" type="ORF">ROHU_033855</name>
</gene>
<evidence type="ECO:0000256" key="4">
    <source>
        <dbReference type="ARBA" id="ARBA00022676"/>
    </source>
</evidence>
<dbReference type="PANTHER" id="PTHR45941">
    <property type="entry name" value="ALPHA-N-ACETYLGALACTOSAMINIDE ALPHA-2,6-SIALYLTRANSFERASE 2-LIKE-RELATED"/>
    <property type="match status" value="1"/>
</dbReference>
<evidence type="ECO:0000256" key="1">
    <source>
        <dbReference type="ARBA" id="ARBA00004323"/>
    </source>
</evidence>
<keyword evidence="11" id="KW-1015">Disulfide bond</keyword>
<dbReference type="EC" id="2.4.3.3" evidence="14"/>
<feature type="transmembrane region" description="Helical" evidence="18">
    <location>
        <begin position="6"/>
        <end position="26"/>
    </location>
</feature>
<dbReference type="InterPro" id="IPR001675">
    <property type="entry name" value="Glyco_trans_29"/>
</dbReference>
<proteinExistence type="inferred from homology"/>
<evidence type="ECO:0000256" key="13">
    <source>
        <dbReference type="ARBA" id="ARBA00036348"/>
    </source>
</evidence>
<comment type="similarity">
    <text evidence="3">Belongs to the glycosyltransferase 29 family.</text>
</comment>
<comment type="subcellular location">
    <subcellularLocation>
        <location evidence="1">Golgi apparatus membrane</location>
        <topology evidence="1">Single-pass type II membrane protein</topology>
    </subcellularLocation>
</comment>
<evidence type="ECO:0000256" key="15">
    <source>
        <dbReference type="ARBA" id="ARBA00050664"/>
    </source>
</evidence>
<evidence type="ECO:0000256" key="7">
    <source>
        <dbReference type="ARBA" id="ARBA00022968"/>
    </source>
</evidence>
<evidence type="ECO:0000256" key="8">
    <source>
        <dbReference type="ARBA" id="ARBA00022989"/>
    </source>
</evidence>
<protein>
    <recommendedName>
        <fullName evidence="14">alpha-N-acetylgalactosaminide alpha-2,6-sialyltransferase</fullName>
        <ecNumber evidence="14">2.4.3.3</ecNumber>
    </recommendedName>
</protein>
<evidence type="ECO:0000256" key="12">
    <source>
        <dbReference type="ARBA" id="ARBA00023180"/>
    </source>
</evidence>
<sequence>MFLLRIFLAITLITLLLVVFVTFYEFGNVGNDSLQRVEEPDPNNSSAVTDEGANTTMSPDPLGTQSTPLPVMDKHNFTALPQWKFDDMYRLDPQFKQSECTASLRNSTNPVFKEKFIPNIQLFLQSDHLNISEWNWLYHFNNPFGYMGLNYTAIKAAVDTIPKLASTQLLQASTRVKDGCIRCAVVGTSGILNGSRLGKEIDSTDYVFRVNAAIIEGHEEDVGKRTSVYVHTSHSLIQSLTLHKKRGFKQIPTDKVRVYGFSTTDYQKYSNYYYDSKHTKLVFYANHDYRLEMKTWKKFHDEKVIWMYLGKSDM</sequence>
<evidence type="ECO:0000313" key="20">
    <source>
        <dbReference type="EMBL" id="RXN11184.1"/>
    </source>
</evidence>
<evidence type="ECO:0000256" key="18">
    <source>
        <dbReference type="SAM" id="Phobius"/>
    </source>
</evidence>
<reference evidence="19 21" key="1">
    <citation type="submission" date="2018-03" db="EMBL/GenBank/DDBJ databases">
        <title>Draft genome sequence of Rohu Carp (Labeo rohita).</title>
        <authorList>
            <person name="Das P."/>
            <person name="Kushwaha B."/>
            <person name="Joshi C.G."/>
            <person name="Kumar D."/>
            <person name="Nagpure N.S."/>
            <person name="Sahoo L."/>
            <person name="Das S.P."/>
            <person name="Bit A."/>
            <person name="Patnaik S."/>
            <person name="Meher P.K."/>
            <person name="Jayasankar P."/>
            <person name="Koringa P.G."/>
            <person name="Patel N.V."/>
            <person name="Hinsu A.T."/>
            <person name="Kumar R."/>
            <person name="Pandey M."/>
            <person name="Agarwal S."/>
            <person name="Srivastava S."/>
            <person name="Singh M."/>
            <person name="Iquebal M.A."/>
            <person name="Jaiswal S."/>
            <person name="Angadi U.B."/>
            <person name="Kumar N."/>
            <person name="Raza M."/>
            <person name="Shah T.M."/>
            <person name="Rai A."/>
            <person name="Jena J.K."/>
        </authorList>
    </citation>
    <scope>NUCLEOTIDE SEQUENCE [LARGE SCALE GENOMIC DNA]</scope>
    <source>
        <strain evidence="19">DASCIFA01</strain>
        <tissue evidence="19">Testis</tissue>
    </source>
</reference>
<evidence type="ECO:0000256" key="17">
    <source>
        <dbReference type="SAM" id="MobiDB-lite"/>
    </source>
</evidence>
<keyword evidence="9" id="KW-0333">Golgi apparatus</keyword>
<accession>A0A498LBE2</accession>
<dbReference type="InterPro" id="IPR038578">
    <property type="entry name" value="GT29-like_sf"/>
</dbReference>
<evidence type="ECO:0000313" key="21">
    <source>
        <dbReference type="Proteomes" id="UP000290572"/>
    </source>
</evidence>
<feature type="region of interest" description="Disordered" evidence="17">
    <location>
        <begin position="34"/>
        <end position="67"/>
    </location>
</feature>
<evidence type="ECO:0000256" key="14">
    <source>
        <dbReference type="ARBA" id="ARBA00039109"/>
    </source>
</evidence>
<evidence type="ECO:0000256" key="11">
    <source>
        <dbReference type="ARBA" id="ARBA00023157"/>
    </source>
</evidence>
<keyword evidence="12" id="KW-0325">Glycoprotein</keyword>
<comment type="catalytic activity">
    <reaction evidence="13">
        <text>a beta-D-galactosyl-(1-&gt;3)-N-acetyl-alpha-D-galactosaminyl derivative + CMP-N-acetyl-beta-neuraminate = a beta-D-galactosyl-(1-&gt;3)-[N-acetyl-alpha-neuraminyl-(2-&gt;6)]-N-acetyl-alpha-D-galactosaminyl derivative + CMP + H(+)</text>
        <dbReference type="Rhea" id="RHEA:11136"/>
        <dbReference type="ChEBI" id="CHEBI:15378"/>
        <dbReference type="ChEBI" id="CHEBI:57812"/>
        <dbReference type="ChEBI" id="CHEBI:60377"/>
        <dbReference type="ChEBI" id="CHEBI:133470"/>
        <dbReference type="ChEBI" id="CHEBI:140764"/>
        <dbReference type="EC" id="2.4.3.3"/>
    </reaction>
    <physiologicalReaction direction="left-to-right" evidence="13">
        <dbReference type="Rhea" id="RHEA:11137"/>
    </physiologicalReaction>
</comment>
<keyword evidence="6 18" id="KW-0812">Transmembrane</keyword>
<dbReference type="AlphaFoldDB" id="A0A498LBE2"/>
<keyword evidence="21" id="KW-1185">Reference proteome</keyword>
<keyword evidence="4 19" id="KW-0328">Glycosyltransferase</keyword>
<dbReference type="EMBL" id="QBIY01013150">
    <property type="protein sequence ID" value="RXN11184.1"/>
    <property type="molecule type" value="Genomic_DNA"/>
</dbReference>
<evidence type="ECO:0000256" key="9">
    <source>
        <dbReference type="ARBA" id="ARBA00023034"/>
    </source>
</evidence>
<keyword evidence="5 19" id="KW-0808">Transferase</keyword>
<keyword evidence="7" id="KW-0735">Signal-anchor</keyword>
<evidence type="ECO:0000313" key="19">
    <source>
        <dbReference type="EMBL" id="RXN04653.1"/>
    </source>
</evidence>
<organism evidence="19 21">
    <name type="scientific">Labeo rohita</name>
    <name type="common">Indian major carp</name>
    <name type="synonym">Cyprinus rohita</name>
    <dbReference type="NCBI Taxonomy" id="84645"/>
    <lineage>
        <taxon>Eukaryota</taxon>
        <taxon>Metazoa</taxon>
        <taxon>Chordata</taxon>
        <taxon>Craniata</taxon>
        <taxon>Vertebrata</taxon>
        <taxon>Euteleostomi</taxon>
        <taxon>Actinopterygii</taxon>
        <taxon>Neopterygii</taxon>
        <taxon>Teleostei</taxon>
        <taxon>Ostariophysi</taxon>
        <taxon>Cypriniformes</taxon>
        <taxon>Cyprinidae</taxon>
        <taxon>Labeoninae</taxon>
        <taxon>Labeonini</taxon>
        <taxon>Labeo</taxon>
    </lineage>
</organism>
<dbReference type="Gene3D" id="3.90.1480.20">
    <property type="entry name" value="Glycosyl transferase family 29"/>
    <property type="match status" value="2"/>
</dbReference>
<evidence type="ECO:0000256" key="2">
    <source>
        <dbReference type="ARBA" id="ARBA00004922"/>
    </source>
</evidence>
<keyword evidence="8 18" id="KW-1133">Transmembrane helix</keyword>
<dbReference type="Pfam" id="PF00777">
    <property type="entry name" value="Glyco_transf_29"/>
    <property type="match status" value="2"/>
</dbReference>
<dbReference type="Proteomes" id="UP000290572">
    <property type="component" value="Unassembled WGS sequence"/>
</dbReference>
<dbReference type="GO" id="GO:0009312">
    <property type="term" value="P:oligosaccharide biosynthetic process"/>
    <property type="evidence" value="ECO:0007669"/>
    <property type="project" value="TreeGrafter"/>
</dbReference>
<evidence type="ECO:0000256" key="10">
    <source>
        <dbReference type="ARBA" id="ARBA00023136"/>
    </source>
</evidence>
<comment type="catalytic activity">
    <reaction evidence="15">
        <text>a 3-O-[N-acetyl-alpha-neuraminyl-(2-&gt;3)-beta-D-galactosyl-(1-&gt;3)-N-acetyl-alpha-D-galactosaminyl]-L-threonyl-[protein] + CMP-N-acetyl-beta-neuraminate = a 3-O-{alpha-Neu5Ac-(2-&gt;3)-beta-D-Gal-(1-&gt;3)-[alpha-Neu5Ac-(2-&gt;6)]-alpha-D-GalNAc}-L-threonyl-[protein] + CMP + H(+)</text>
        <dbReference type="Rhea" id="RHEA:81659"/>
        <dbReference type="Rhea" id="RHEA-COMP:14417"/>
        <dbReference type="Rhea" id="RHEA-COMP:16763"/>
        <dbReference type="ChEBI" id="CHEBI:15378"/>
        <dbReference type="ChEBI" id="CHEBI:57812"/>
        <dbReference type="ChEBI" id="CHEBI:60377"/>
        <dbReference type="ChEBI" id="CHEBI:139598"/>
        <dbReference type="ChEBI" id="CHEBI:156398"/>
    </reaction>
    <physiologicalReaction direction="left-to-right" evidence="15">
        <dbReference type="Rhea" id="RHEA:81660"/>
    </physiologicalReaction>
</comment>
<feature type="compositionally biased region" description="Polar residues" evidence="17">
    <location>
        <begin position="42"/>
        <end position="67"/>
    </location>
</feature>
<dbReference type="PANTHER" id="PTHR45941:SF1">
    <property type="entry name" value="ALPHA-N-ACETYLGALACTOSAMINIDE ALPHA-2,6-SIALYLTRANSFERASE 1"/>
    <property type="match status" value="1"/>
</dbReference>
<comment type="catalytic activity">
    <reaction evidence="16">
        <text>a 3-O-[N-acetyl-alpha-D-galactosaminyl]-L-threonyl-[protein] + CMP-N-acetyl-beta-neuraminate = a 3-O-[N-acetyl-alpha-neuraminosyl-(2-&gt;6)-N-acetyl-alpha-D-galactosaminyl]-L-threonyl-[protein] + CMP + H(+)</text>
        <dbReference type="Rhea" id="RHEA:81643"/>
        <dbReference type="Rhea" id="RHEA-COMP:11689"/>
        <dbReference type="Rhea" id="RHEA-COMP:19720"/>
        <dbReference type="ChEBI" id="CHEBI:15378"/>
        <dbReference type="ChEBI" id="CHEBI:57812"/>
        <dbReference type="ChEBI" id="CHEBI:60377"/>
        <dbReference type="ChEBI" id="CHEBI:87075"/>
        <dbReference type="ChEBI" id="CHEBI:231970"/>
    </reaction>
    <physiologicalReaction direction="left-to-right" evidence="16">
        <dbReference type="Rhea" id="RHEA:81644"/>
    </physiologicalReaction>
</comment>
<name>A0A498LBE2_LABRO</name>